<protein>
    <submittedName>
        <fullName evidence="1">Uncharacterized protein</fullName>
    </submittedName>
</protein>
<organism evidence="1">
    <name type="scientific">Dichomitus squalens</name>
    <dbReference type="NCBI Taxonomy" id="114155"/>
    <lineage>
        <taxon>Eukaryota</taxon>
        <taxon>Fungi</taxon>
        <taxon>Dikarya</taxon>
        <taxon>Basidiomycota</taxon>
        <taxon>Agaricomycotina</taxon>
        <taxon>Agaricomycetes</taxon>
        <taxon>Polyporales</taxon>
        <taxon>Polyporaceae</taxon>
        <taxon>Dichomitus</taxon>
    </lineage>
</organism>
<dbReference type="AlphaFoldDB" id="A0A4Q9MKV0"/>
<dbReference type="PROSITE" id="PS51257">
    <property type="entry name" value="PROKAR_LIPOPROTEIN"/>
    <property type="match status" value="1"/>
</dbReference>
<dbReference type="EMBL" id="ML143432">
    <property type="protein sequence ID" value="TBU27418.1"/>
    <property type="molecule type" value="Genomic_DNA"/>
</dbReference>
<sequence length="160" mass="17907">MAVARVRLQLSSAPGLSVSCRAHSPSTPVYTACKPCLPSSQSQSRIQTFYTSYVVTSALSHLVPPCACLGSLMYQSMERPTSRNNVWWSCALVRLSLASRLLCCRLDGRRSYTAIHSCLHLAKIRKTTCKAIPSSCVQYRFRDARYCWVRTSYAPERTCT</sequence>
<accession>A0A4Q9MKV0</accession>
<reference evidence="1" key="1">
    <citation type="submission" date="2019-01" db="EMBL/GenBank/DDBJ databases">
        <title>Draft genome sequences of three monokaryotic isolates of the white-rot basidiomycete fungus Dichomitus squalens.</title>
        <authorList>
            <consortium name="DOE Joint Genome Institute"/>
            <person name="Lopez S.C."/>
            <person name="Andreopoulos B."/>
            <person name="Pangilinan J."/>
            <person name="Lipzen A."/>
            <person name="Riley R."/>
            <person name="Ahrendt S."/>
            <person name="Ng V."/>
            <person name="Barry K."/>
            <person name="Daum C."/>
            <person name="Grigoriev I.V."/>
            <person name="Hilden K.S."/>
            <person name="Makela M.R."/>
            <person name="de Vries R.P."/>
        </authorList>
    </citation>
    <scope>NUCLEOTIDE SEQUENCE [LARGE SCALE GENOMIC DNA]</scope>
    <source>
        <strain evidence="1">OM18370.1</strain>
    </source>
</reference>
<gene>
    <name evidence="1" type="ORF">BD311DRAFT_760380</name>
</gene>
<evidence type="ECO:0000313" key="1">
    <source>
        <dbReference type="EMBL" id="TBU27418.1"/>
    </source>
</evidence>
<name>A0A4Q9MKV0_9APHY</name>
<proteinExistence type="predicted"/>
<dbReference type="Proteomes" id="UP000292957">
    <property type="component" value="Unassembled WGS sequence"/>
</dbReference>